<evidence type="ECO:0000313" key="5">
    <source>
        <dbReference type="Proteomes" id="UP001143674"/>
    </source>
</evidence>
<feature type="repeat" description="ANK" evidence="3">
    <location>
        <begin position="62"/>
        <end position="94"/>
    </location>
</feature>
<dbReference type="Proteomes" id="UP001143674">
    <property type="component" value="Unassembled WGS sequence"/>
</dbReference>
<dbReference type="PANTHER" id="PTHR24171">
    <property type="entry name" value="ANKYRIN REPEAT DOMAIN-CONTAINING PROTEIN 39-RELATED"/>
    <property type="match status" value="1"/>
</dbReference>
<evidence type="ECO:0000256" key="1">
    <source>
        <dbReference type="ARBA" id="ARBA00022737"/>
    </source>
</evidence>
<dbReference type="GO" id="GO:0085020">
    <property type="term" value="P:protein K6-linked ubiquitination"/>
    <property type="evidence" value="ECO:0007669"/>
    <property type="project" value="TreeGrafter"/>
</dbReference>
<dbReference type="GO" id="GO:0004842">
    <property type="term" value="F:ubiquitin-protein transferase activity"/>
    <property type="evidence" value="ECO:0007669"/>
    <property type="project" value="TreeGrafter"/>
</dbReference>
<dbReference type="RefSeq" id="WP_197360009.1">
    <property type="nucleotide sequence ID" value="NZ_JACWPQ010000112.1"/>
</dbReference>
<protein>
    <submittedName>
        <fullName evidence="4">Ankyrin repeat domain-containing protein</fullName>
    </submittedName>
</protein>
<reference evidence="4" key="1">
    <citation type="submission" date="2021-09" db="EMBL/GenBank/DDBJ databases">
        <title>Genomic analysis of Ralstonia spp.</title>
        <authorList>
            <person name="Aburjaile F."/>
            <person name="Ariute J.C."/>
            <person name="Pais A.K.L."/>
            <person name="Albuquerque G.M.R."/>
            <person name="Silva A.M.F."/>
            <person name="Brenig B."/>
            <person name="Azevedo V."/>
            <person name="Matiuzzi M."/>
            <person name="Ramos R."/>
            <person name="Goes-Neto A."/>
            <person name="Soares S."/>
            <person name="Iseppon A.M.B."/>
            <person name="Souza E."/>
            <person name="Gama M."/>
        </authorList>
    </citation>
    <scope>NUCLEOTIDE SEQUENCE</scope>
    <source>
        <strain evidence="4">B4</strain>
    </source>
</reference>
<organism evidence="4 5">
    <name type="scientific">Ralstonia solanacearum</name>
    <name type="common">Pseudomonas solanacearum</name>
    <dbReference type="NCBI Taxonomy" id="305"/>
    <lineage>
        <taxon>Bacteria</taxon>
        <taxon>Pseudomonadati</taxon>
        <taxon>Pseudomonadota</taxon>
        <taxon>Betaproteobacteria</taxon>
        <taxon>Burkholderiales</taxon>
        <taxon>Burkholderiaceae</taxon>
        <taxon>Ralstonia</taxon>
        <taxon>Ralstonia solanacearum species complex</taxon>
    </lineage>
</organism>
<dbReference type="EMBL" id="JAIVEX010000033">
    <property type="protein sequence ID" value="MDB0525058.1"/>
    <property type="molecule type" value="Genomic_DNA"/>
</dbReference>
<dbReference type="PROSITE" id="PS50088">
    <property type="entry name" value="ANK_REPEAT"/>
    <property type="match status" value="1"/>
</dbReference>
<accession>A0AAE3T7J7</accession>
<sequence>MINEVLRKYSRHVEFIVDEIKDVAQVGAFGSQVIHLASFANCCDDIEELVQAGADVNAIGDLGLRPLHYAVLAGSSDAVHLLLLKGADVCAENEYGETPMQMANVLEQTGIENLLLEAGGQSTYGFDGGATAKERWLAFKSIQEGNFWTDYP</sequence>
<proteinExistence type="predicted"/>
<dbReference type="PANTHER" id="PTHR24171:SF8">
    <property type="entry name" value="BRCA1-ASSOCIATED RING DOMAIN PROTEIN 1"/>
    <property type="match status" value="1"/>
</dbReference>
<keyword evidence="1" id="KW-0677">Repeat</keyword>
<dbReference type="Pfam" id="PF12796">
    <property type="entry name" value="Ank_2"/>
    <property type="match status" value="1"/>
</dbReference>
<comment type="caution">
    <text evidence="4">The sequence shown here is derived from an EMBL/GenBank/DDBJ whole genome shotgun (WGS) entry which is preliminary data.</text>
</comment>
<name>A0AAE3T7J7_RALSL</name>
<dbReference type="InterPro" id="IPR036770">
    <property type="entry name" value="Ankyrin_rpt-contain_sf"/>
</dbReference>
<evidence type="ECO:0000256" key="2">
    <source>
        <dbReference type="ARBA" id="ARBA00023043"/>
    </source>
</evidence>
<gene>
    <name evidence="4" type="ORF">LBW55_25955</name>
</gene>
<evidence type="ECO:0000313" key="4">
    <source>
        <dbReference type="EMBL" id="MDB0525058.1"/>
    </source>
</evidence>
<dbReference type="PROSITE" id="PS50297">
    <property type="entry name" value="ANK_REP_REGION"/>
    <property type="match status" value="1"/>
</dbReference>
<dbReference type="SUPFAM" id="SSF48403">
    <property type="entry name" value="Ankyrin repeat"/>
    <property type="match status" value="1"/>
</dbReference>
<dbReference type="AlphaFoldDB" id="A0AAE3T7J7"/>
<dbReference type="Gene3D" id="1.25.40.20">
    <property type="entry name" value="Ankyrin repeat-containing domain"/>
    <property type="match status" value="1"/>
</dbReference>
<keyword evidence="2 3" id="KW-0040">ANK repeat</keyword>
<evidence type="ECO:0000256" key="3">
    <source>
        <dbReference type="PROSITE-ProRule" id="PRU00023"/>
    </source>
</evidence>
<dbReference type="InterPro" id="IPR002110">
    <property type="entry name" value="Ankyrin_rpt"/>
</dbReference>
<dbReference type="SMART" id="SM00248">
    <property type="entry name" value="ANK"/>
    <property type="match status" value="2"/>
</dbReference>